<dbReference type="Gene3D" id="1.10.150.900">
    <property type="match status" value="1"/>
</dbReference>
<keyword evidence="5" id="KW-0862">Zinc</keyword>
<dbReference type="Pfam" id="PF07687">
    <property type="entry name" value="M20_dimer"/>
    <property type="match status" value="1"/>
</dbReference>
<dbReference type="PANTHER" id="PTHR43808">
    <property type="entry name" value="ACETYLORNITHINE DEACETYLASE"/>
    <property type="match status" value="1"/>
</dbReference>
<gene>
    <name evidence="7" type="ORF">DT076_04800</name>
</gene>
<dbReference type="InterPro" id="IPR050072">
    <property type="entry name" value="Peptidase_M20A"/>
</dbReference>
<reference evidence="7 8" key="1">
    <citation type="submission" date="2018-07" db="EMBL/GenBank/DDBJ databases">
        <title>Desertimonas flava gen. nov. sp. nov.</title>
        <authorList>
            <person name="Liu S."/>
        </authorList>
    </citation>
    <scope>NUCLEOTIDE SEQUENCE [LARGE SCALE GENOMIC DNA]</scope>
    <source>
        <strain evidence="7 8">16Sb5-5</strain>
    </source>
</reference>
<comment type="cofactor">
    <cofactor evidence="1">
        <name>Zn(2+)</name>
        <dbReference type="ChEBI" id="CHEBI:29105"/>
    </cofactor>
</comment>
<protein>
    <submittedName>
        <fullName evidence="7">M20/M25/M40 family metallo-hydrolase</fullName>
    </submittedName>
</protein>
<dbReference type="GO" id="GO:0046872">
    <property type="term" value="F:metal ion binding"/>
    <property type="evidence" value="ECO:0007669"/>
    <property type="project" value="UniProtKB-KW"/>
</dbReference>
<dbReference type="RefSeq" id="WP_114125670.1">
    <property type="nucleotide sequence ID" value="NZ_QOUI01000002.1"/>
</dbReference>
<dbReference type="NCBIfam" id="NF005913">
    <property type="entry name" value="PRK07906.1"/>
    <property type="match status" value="1"/>
</dbReference>
<evidence type="ECO:0000256" key="5">
    <source>
        <dbReference type="ARBA" id="ARBA00022833"/>
    </source>
</evidence>
<dbReference type="SUPFAM" id="SSF53187">
    <property type="entry name" value="Zn-dependent exopeptidases"/>
    <property type="match status" value="1"/>
</dbReference>
<dbReference type="Gene3D" id="3.40.630.10">
    <property type="entry name" value="Zn peptidases"/>
    <property type="match status" value="1"/>
</dbReference>
<name>A0A367YYK5_9ACTN</name>
<comment type="caution">
    <text evidence="7">The sequence shown here is derived from an EMBL/GenBank/DDBJ whole genome shotgun (WGS) entry which is preliminary data.</text>
</comment>
<keyword evidence="4 7" id="KW-0378">Hydrolase</keyword>
<dbReference type="EMBL" id="QOUI01000002">
    <property type="protein sequence ID" value="RCK70898.1"/>
    <property type="molecule type" value="Genomic_DNA"/>
</dbReference>
<dbReference type="PANTHER" id="PTHR43808:SF8">
    <property type="entry name" value="PEPTIDASE M20 DIMERISATION DOMAIN-CONTAINING PROTEIN"/>
    <property type="match status" value="1"/>
</dbReference>
<accession>A0A367YYK5</accession>
<evidence type="ECO:0000256" key="4">
    <source>
        <dbReference type="ARBA" id="ARBA00022801"/>
    </source>
</evidence>
<dbReference type="Gene3D" id="3.30.70.360">
    <property type="match status" value="1"/>
</dbReference>
<evidence type="ECO:0000256" key="1">
    <source>
        <dbReference type="ARBA" id="ARBA00001947"/>
    </source>
</evidence>
<sequence length="452" mass="48014">MCSASLPRVPDASAEPEVVGLLRRLIAFDTTNRSPGDAEGELDCARWLVGRLQEVGWEPLLIAPDDAPERASVVLRVTGRDRTLPALLVHAHLDVVPAEPEQWSVPPFAGVVADGHVWGRGAADMKDMAAATLAVLLDWGRSGRRPRRDVVVAFVADEETDGRFGARWLVEQHAGLFTGVEAAIGESGGMVEEWPHRDGHRVRLARVAAGERGTLHVRLTARGTSGHGSRPHEDNAVLALVDALHRIGHHRWPIHLSPLVRAQLAGTAEALGHPVDLDDDAGVERALELLGPAVDAARYTVRAATTPTVLQAGYKVNVIPGTASAEVDVRCPPGYLDQVVARLPELVGDRVELEHTVFEPPVQAPLDGPWFAAMVEAVTAETPGTVVVPGCLGGGTDAKAFSSLGIACYGFSPLTLDPAGRTPGGVHGVDERVPVASLVGGTRVLTRFLERV</sequence>
<comment type="similarity">
    <text evidence="2">Belongs to the peptidase M20A family.</text>
</comment>
<dbReference type="InterPro" id="IPR036264">
    <property type="entry name" value="Bact_exopeptidase_dim_dom"/>
</dbReference>
<dbReference type="Proteomes" id="UP000252770">
    <property type="component" value="Unassembled WGS sequence"/>
</dbReference>
<dbReference type="InterPro" id="IPR002933">
    <property type="entry name" value="Peptidase_M20"/>
</dbReference>
<evidence type="ECO:0000313" key="8">
    <source>
        <dbReference type="Proteomes" id="UP000252770"/>
    </source>
</evidence>
<dbReference type="SUPFAM" id="SSF55031">
    <property type="entry name" value="Bacterial exopeptidase dimerisation domain"/>
    <property type="match status" value="1"/>
</dbReference>
<feature type="domain" description="Peptidase M20 dimerisation" evidence="6">
    <location>
        <begin position="210"/>
        <end position="335"/>
    </location>
</feature>
<dbReference type="FunFam" id="1.10.150.900:FF:000002">
    <property type="entry name" value="M20/M25/M40 family peptidase"/>
    <property type="match status" value="1"/>
</dbReference>
<proteinExistence type="inferred from homology"/>
<dbReference type="Pfam" id="PF01546">
    <property type="entry name" value="Peptidase_M20"/>
    <property type="match status" value="1"/>
</dbReference>
<keyword evidence="3" id="KW-0479">Metal-binding</keyword>
<dbReference type="InterPro" id="IPR011650">
    <property type="entry name" value="Peptidase_M20_dimer"/>
</dbReference>
<organism evidence="7 8">
    <name type="scientific">Desertihabitans brevis</name>
    <dbReference type="NCBI Taxonomy" id="2268447"/>
    <lineage>
        <taxon>Bacteria</taxon>
        <taxon>Bacillati</taxon>
        <taxon>Actinomycetota</taxon>
        <taxon>Actinomycetes</taxon>
        <taxon>Propionibacteriales</taxon>
        <taxon>Propionibacteriaceae</taxon>
        <taxon>Desertihabitans</taxon>
    </lineage>
</organism>
<dbReference type="GO" id="GO:0016787">
    <property type="term" value="F:hydrolase activity"/>
    <property type="evidence" value="ECO:0007669"/>
    <property type="project" value="UniProtKB-KW"/>
</dbReference>
<dbReference type="InterPro" id="IPR001261">
    <property type="entry name" value="ArgE/DapE_CS"/>
</dbReference>
<evidence type="ECO:0000256" key="3">
    <source>
        <dbReference type="ARBA" id="ARBA00022723"/>
    </source>
</evidence>
<dbReference type="AlphaFoldDB" id="A0A367YYK5"/>
<keyword evidence="8" id="KW-1185">Reference proteome</keyword>
<evidence type="ECO:0000313" key="7">
    <source>
        <dbReference type="EMBL" id="RCK70898.1"/>
    </source>
</evidence>
<evidence type="ECO:0000259" key="6">
    <source>
        <dbReference type="Pfam" id="PF07687"/>
    </source>
</evidence>
<evidence type="ECO:0000256" key="2">
    <source>
        <dbReference type="ARBA" id="ARBA00006247"/>
    </source>
</evidence>
<dbReference type="PROSITE" id="PS00758">
    <property type="entry name" value="ARGE_DAPE_CPG2_1"/>
    <property type="match status" value="1"/>
</dbReference>
<dbReference type="PIRSF" id="PIRSF036696">
    <property type="entry name" value="ACY-1"/>
    <property type="match status" value="1"/>
</dbReference>